<evidence type="ECO:0000313" key="3">
    <source>
        <dbReference type="Proteomes" id="UP000054567"/>
    </source>
</evidence>
<feature type="chain" id="PRO_5005270916" evidence="1">
    <location>
        <begin position="20"/>
        <end position="114"/>
    </location>
</feature>
<name>A0A0J6FGC5_COCPO</name>
<sequence length="114" mass="12199">MKFLPVLTAAALFMVGAMAIPTNPGDDACIPLPPEHCRLREDFKHASGIPDGLTFCGYCEDLVGEIPRLNPHGAFLIDEVGLCCSLGDPDYCKGPVRPENCPILPPLPPPKESS</sequence>
<accession>A0A0J6FGC5</accession>
<dbReference type="EMBL" id="DS268110">
    <property type="protein sequence ID" value="KMM68405.1"/>
    <property type="molecule type" value="Genomic_DNA"/>
</dbReference>
<keyword evidence="1" id="KW-0732">Signal</keyword>
<dbReference type="Proteomes" id="UP000054567">
    <property type="component" value="Unassembled WGS sequence"/>
</dbReference>
<feature type="signal peptide" evidence="1">
    <location>
        <begin position="1"/>
        <end position="19"/>
    </location>
</feature>
<reference evidence="3" key="3">
    <citation type="journal article" date="2010" name="Genome Res.">
        <title>Population genomic sequencing of Coccidioides fungi reveals recent hybridization and transposon control.</title>
        <authorList>
            <person name="Neafsey D.E."/>
            <person name="Barker B.M."/>
            <person name="Sharpton T.J."/>
            <person name="Stajich J.E."/>
            <person name="Park D.J."/>
            <person name="Whiston E."/>
            <person name="Hung C.-Y."/>
            <person name="McMahan C."/>
            <person name="White J."/>
            <person name="Sykes S."/>
            <person name="Heiman D."/>
            <person name="Young S."/>
            <person name="Zeng Q."/>
            <person name="Abouelleil A."/>
            <person name="Aftuck L."/>
            <person name="Bessette D."/>
            <person name="Brown A."/>
            <person name="FitzGerald M."/>
            <person name="Lui A."/>
            <person name="Macdonald J.P."/>
            <person name="Priest M."/>
            <person name="Orbach M.J."/>
            <person name="Galgiani J.N."/>
            <person name="Kirkland T.N."/>
            <person name="Cole G.T."/>
            <person name="Birren B.W."/>
            <person name="Henn M.R."/>
            <person name="Taylor J.W."/>
            <person name="Rounsley S.D."/>
        </authorList>
    </citation>
    <scope>NUCLEOTIDE SEQUENCE [LARGE SCALE GENOMIC DNA]</scope>
    <source>
        <strain evidence="3">RMSCC 3488</strain>
    </source>
</reference>
<proteinExistence type="predicted"/>
<reference evidence="2 3" key="1">
    <citation type="submission" date="2007-06" db="EMBL/GenBank/DDBJ databases">
        <title>The Genome Sequence of Coccidioides posadasii RMSCC_3488.</title>
        <authorList>
            <consortium name="Coccidioides Genome Resources Consortium"/>
            <consortium name="The Broad Institute Genome Sequencing Platform"/>
            <person name="Henn M.R."/>
            <person name="Sykes S."/>
            <person name="Young S."/>
            <person name="Jaffe D."/>
            <person name="Berlin A."/>
            <person name="Alvarez P."/>
            <person name="Butler J."/>
            <person name="Gnerre S."/>
            <person name="Grabherr M."/>
            <person name="Mauceli E."/>
            <person name="Brockman W."/>
            <person name="Kodira C."/>
            <person name="Alvarado L."/>
            <person name="Zeng Q."/>
            <person name="Crawford M."/>
            <person name="Antoine C."/>
            <person name="Devon K."/>
            <person name="Galgiani J."/>
            <person name="Orsborn K."/>
            <person name="Lewis M.L."/>
            <person name="Nusbaum C."/>
            <person name="Galagan J."/>
            <person name="Birren B."/>
        </authorList>
    </citation>
    <scope>NUCLEOTIDE SEQUENCE [LARGE SCALE GENOMIC DNA]</scope>
    <source>
        <strain evidence="2 3">RMSCC 3488</strain>
    </source>
</reference>
<reference evidence="3" key="2">
    <citation type="journal article" date="2009" name="Genome Res.">
        <title>Comparative genomic analyses of the human fungal pathogens Coccidioides and their relatives.</title>
        <authorList>
            <person name="Sharpton T.J."/>
            <person name="Stajich J.E."/>
            <person name="Rounsley S.D."/>
            <person name="Gardner M.J."/>
            <person name="Wortman J.R."/>
            <person name="Jordar V.S."/>
            <person name="Maiti R."/>
            <person name="Kodira C.D."/>
            <person name="Neafsey D.E."/>
            <person name="Zeng Q."/>
            <person name="Hung C.-Y."/>
            <person name="McMahan C."/>
            <person name="Muszewska A."/>
            <person name="Grynberg M."/>
            <person name="Mandel M.A."/>
            <person name="Kellner E.M."/>
            <person name="Barker B.M."/>
            <person name="Galgiani J.N."/>
            <person name="Orbach M.J."/>
            <person name="Kirkland T.N."/>
            <person name="Cole G.T."/>
            <person name="Henn M.R."/>
            <person name="Birren B.W."/>
            <person name="Taylor J.W."/>
        </authorList>
    </citation>
    <scope>NUCLEOTIDE SEQUENCE [LARGE SCALE GENOMIC DNA]</scope>
    <source>
        <strain evidence="3">RMSCC 3488</strain>
    </source>
</reference>
<organism evidence="2 3">
    <name type="scientific">Coccidioides posadasii RMSCC 3488</name>
    <dbReference type="NCBI Taxonomy" id="454284"/>
    <lineage>
        <taxon>Eukaryota</taxon>
        <taxon>Fungi</taxon>
        <taxon>Dikarya</taxon>
        <taxon>Ascomycota</taxon>
        <taxon>Pezizomycotina</taxon>
        <taxon>Eurotiomycetes</taxon>
        <taxon>Eurotiomycetidae</taxon>
        <taxon>Onygenales</taxon>
        <taxon>Onygenaceae</taxon>
        <taxon>Coccidioides</taxon>
    </lineage>
</organism>
<evidence type="ECO:0000313" key="2">
    <source>
        <dbReference type="EMBL" id="KMM68405.1"/>
    </source>
</evidence>
<evidence type="ECO:0000256" key="1">
    <source>
        <dbReference type="SAM" id="SignalP"/>
    </source>
</evidence>
<protein>
    <submittedName>
        <fullName evidence="2">Uncharacterized protein</fullName>
    </submittedName>
</protein>
<dbReference type="AlphaFoldDB" id="A0A0J6FGC5"/>
<gene>
    <name evidence="2" type="ORF">CPAG_04732</name>
</gene>
<dbReference type="VEuPathDB" id="FungiDB:CPAG_04732"/>